<protein>
    <submittedName>
        <fullName evidence="4">Competence type IV pilus minor pilin ComGF</fullName>
    </submittedName>
</protein>
<keyword evidence="2" id="KW-0178">Competence</keyword>
<comment type="subcellular location">
    <subcellularLocation>
        <location evidence="1">Cell surface</location>
    </subcellularLocation>
</comment>
<feature type="transmembrane region" description="Helical" evidence="3">
    <location>
        <begin position="12"/>
        <end position="34"/>
    </location>
</feature>
<dbReference type="Pfam" id="PF07963">
    <property type="entry name" value="N_methyl"/>
    <property type="match status" value="1"/>
</dbReference>
<sequence>MLNSKGFTMLEMLFSFSIFCLVSSFIPITFQLVLDHDSVHTRIQKMEWEVFVYQLSKEIQMSEHTNISNNKLELSIGGETISYEKYGSNIRRLVDYRGHEIVLQNVKGSQFNQTGQTIHINVMDTFNQSHEVNIFTYISSVVIE</sequence>
<evidence type="ECO:0000256" key="1">
    <source>
        <dbReference type="ARBA" id="ARBA00004241"/>
    </source>
</evidence>
<evidence type="ECO:0000256" key="3">
    <source>
        <dbReference type="SAM" id="Phobius"/>
    </source>
</evidence>
<dbReference type="Pfam" id="PF15980">
    <property type="entry name" value="ComGF"/>
    <property type="match status" value="1"/>
</dbReference>
<dbReference type="EMBL" id="JBIACK010000010">
    <property type="protein sequence ID" value="MFE8702493.1"/>
    <property type="molecule type" value="Genomic_DNA"/>
</dbReference>
<keyword evidence="3" id="KW-0472">Membrane</keyword>
<dbReference type="Proteomes" id="UP001601059">
    <property type="component" value="Unassembled WGS sequence"/>
</dbReference>
<dbReference type="InterPro" id="IPR016977">
    <property type="entry name" value="ComGF"/>
</dbReference>
<organism evidence="4 5">
    <name type="scientific">Cytobacillus spartinae</name>
    <dbReference type="NCBI Taxonomy" id="3299023"/>
    <lineage>
        <taxon>Bacteria</taxon>
        <taxon>Bacillati</taxon>
        <taxon>Bacillota</taxon>
        <taxon>Bacilli</taxon>
        <taxon>Bacillales</taxon>
        <taxon>Bacillaceae</taxon>
        <taxon>Cytobacillus</taxon>
    </lineage>
</organism>
<keyword evidence="5" id="KW-1185">Reference proteome</keyword>
<dbReference type="NCBIfam" id="NF041002">
    <property type="entry name" value="pilin_ComGF"/>
    <property type="match status" value="1"/>
</dbReference>
<name>A0ABW6KE11_9BACI</name>
<dbReference type="InterPro" id="IPR012902">
    <property type="entry name" value="N_methyl_site"/>
</dbReference>
<keyword evidence="3" id="KW-1133">Transmembrane helix</keyword>
<accession>A0ABW6KE11</accession>
<proteinExistence type="predicted"/>
<dbReference type="RefSeq" id="WP_389362632.1">
    <property type="nucleotide sequence ID" value="NZ_JBIACK010000010.1"/>
</dbReference>
<gene>
    <name evidence="4" type="primary">comGF</name>
    <name evidence="4" type="ORF">ACFYKX_18000</name>
</gene>
<keyword evidence="3" id="KW-0812">Transmembrane</keyword>
<reference evidence="4 5" key="1">
    <citation type="submission" date="2024-08" db="EMBL/GenBank/DDBJ databases">
        <title>Two novel Cytobacillus novel species.</title>
        <authorList>
            <person name="Liu G."/>
        </authorList>
    </citation>
    <scope>NUCLEOTIDE SEQUENCE [LARGE SCALE GENOMIC DNA]</scope>
    <source>
        <strain evidence="4 5">FJAT-54145</strain>
    </source>
</reference>
<comment type="caution">
    <text evidence="4">The sequence shown here is derived from an EMBL/GenBank/DDBJ whole genome shotgun (WGS) entry which is preliminary data.</text>
</comment>
<evidence type="ECO:0000256" key="2">
    <source>
        <dbReference type="ARBA" id="ARBA00023287"/>
    </source>
</evidence>
<evidence type="ECO:0000313" key="5">
    <source>
        <dbReference type="Proteomes" id="UP001601059"/>
    </source>
</evidence>
<evidence type="ECO:0000313" key="4">
    <source>
        <dbReference type="EMBL" id="MFE8702493.1"/>
    </source>
</evidence>